<sequence>MNCFLAVCKDRPNDPKQFFYTIYFVNNTNLIIEEIFYETGAFMSEDDDLIETSRHKRNLGKIASNDFVEVETADEGTFDFEIDFSFKMKFSTGKVVNKAFSIGKYLRNATKSDSIPVLLKAGYTIKER</sequence>
<dbReference type="RefSeq" id="WP_307151040.1">
    <property type="nucleotide sequence ID" value="NZ_JAUSTU010000013.1"/>
</dbReference>
<evidence type="ECO:0000313" key="2">
    <source>
        <dbReference type="Proteomes" id="UP001231362"/>
    </source>
</evidence>
<comment type="caution">
    <text evidence="1">The sequence shown here is derived from an EMBL/GenBank/DDBJ whole genome shotgun (WGS) entry which is preliminary data.</text>
</comment>
<reference evidence="1 2" key="1">
    <citation type="submission" date="2023-07" db="EMBL/GenBank/DDBJ databases">
        <title>Genomic Encyclopedia of Type Strains, Phase IV (KMG-IV): sequencing the most valuable type-strain genomes for metagenomic binning, comparative biology and taxonomic classification.</title>
        <authorList>
            <person name="Goeker M."/>
        </authorList>
    </citation>
    <scope>NUCLEOTIDE SEQUENCE [LARGE SCALE GENOMIC DNA]</scope>
    <source>
        <strain evidence="1 2">DSM 23948</strain>
    </source>
</reference>
<dbReference type="EMBL" id="JAUSTU010000013">
    <property type="protein sequence ID" value="MDQ0156531.1"/>
    <property type="molecule type" value="Genomic_DNA"/>
</dbReference>
<proteinExistence type="predicted"/>
<dbReference type="Proteomes" id="UP001231362">
    <property type="component" value="Unassembled WGS sequence"/>
</dbReference>
<organism evidence="1 2">
    <name type="scientific">Anoxybacillus andreesenii</name>
    <dbReference type="NCBI Taxonomy" id="1325932"/>
    <lineage>
        <taxon>Bacteria</taxon>
        <taxon>Bacillati</taxon>
        <taxon>Bacillota</taxon>
        <taxon>Bacilli</taxon>
        <taxon>Bacillales</taxon>
        <taxon>Anoxybacillaceae</taxon>
        <taxon>Anoxybacillus</taxon>
    </lineage>
</organism>
<accession>A0ABT9V6G0</accession>
<protein>
    <submittedName>
        <fullName evidence="1">Uncharacterized protein</fullName>
    </submittedName>
</protein>
<name>A0ABT9V6G0_9BACL</name>
<evidence type="ECO:0000313" key="1">
    <source>
        <dbReference type="EMBL" id="MDQ0156531.1"/>
    </source>
</evidence>
<keyword evidence="2" id="KW-1185">Reference proteome</keyword>
<gene>
    <name evidence="1" type="ORF">J2S07_002852</name>
</gene>